<feature type="chain" id="PRO_5002949237" evidence="1">
    <location>
        <begin position="27"/>
        <end position="207"/>
    </location>
</feature>
<reference evidence="3 4" key="1">
    <citation type="journal article" date="2009" name="Stand. Genomic Sci.">
        <title>Complete genome sequence of Beutenbergia cavernae type strain (HKI 0122).</title>
        <authorList>
            <person name="Land M."/>
            <person name="Pukall R."/>
            <person name="Abt B."/>
            <person name="Goker M."/>
            <person name="Rohde M."/>
            <person name="Glavina Del Rio T."/>
            <person name="Tice H."/>
            <person name="Copeland A."/>
            <person name="Cheng J.F."/>
            <person name="Lucas S."/>
            <person name="Chen F."/>
            <person name="Nolan M."/>
            <person name="Bruce D."/>
            <person name="Goodwin L."/>
            <person name="Pitluck S."/>
            <person name="Ivanova N."/>
            <person name="Mavromatis K."/>
            <person name="Ovchinnikova G."/>
            <person name="Pati A."/>
            <person name="Chen A."/>
            <person name="Palaniappan K."/>
            <person name="Hauser L."/>
            <person name="Chang Y.J."/>
            <person name="Jefferies C.C."/>
            <person name="Saunders E."/>
            <person name="Brettin T."/>
            <person name="Detter J.C."/>
            <person name="Han C."/>
            <person name="Chain P."/>
            <person name="Bristow J."/>
            <person name="Eisen J.A."/>
            <person name="Markowitz V."/>
            <person name="Hugenholtz P."/>
            <person name="Kyrpides N.C."/>
            <person name="Klenk H.P."/>
            <person name="Lapidus A."/>
        </authorList>
    </citation>
    <scope>NUCLEOTIDE SEQUENCE [LARGE SCALE GENOMIC DNA]</scope>
    <source>
        <strain evidence="4">ATCC BAA-8 / DSM 12333 / NBRC 16432</strain>
    </source>
</reference>
<keyword evidence="1" id="KW-0732">Signal</keyword>
<feature type="signal peptide" evidence="1">
    <location>
        <begin position="1"/>
        <end position="26"/>
    </location>
</feature>
<name>C5BZJ0_BEUC1</name>
<accession>C5BZJ0</accession>
<sequence length="207" mass="20472">MRVALWRARHVVAALALAVAATMALATLRPPDPPSVDVLVAAHDIAAAQEIVPADVRVVALPADAVPPDALDAADDVVGRQLAHALPAGYPLGPGMVLGPGLADGAPRGTTVVPVRFADPLLTSVLEPGATVDLVAAGDQEAGAHVLATDAVVLARVDGEAGGGIGGLTSSAPDAPLLLVAVRPDVATLVVEASARGTLTVVLVPSP</sequence>
<proteinExistence type="predicted"/>
<dbReference type="STRING" id="471853.Bcav_0901"/>
<feature type="domain" description="SAF" evidence="2">
    <location>
        <begin position="36"/>
        <end position="98"/>
    </location>
</feature>
<evidence type="ECO:0000259" key="2">
    <source>
        <dbReference type="SMART" id="SM00858"/>
    </source>
</evidence>
<evidence type="ECO:0000313" key="3">
    <source>
        <dbReference type="EMBL" id="ACQ79162.1"/>
    </source>
</evidence>
<dbReference type="InterPro" id="IPR013974">
    <property type="entry name" value="SAF"/>
</dbReference>
<gene>
    <name evidence="3" type="ordered locus">Bcav_0901</name>
</gene>
<dbReference type="Pfam" id="PF08666">
    <property type="entry name" value="SAF"/>
    <property type="match status" value="1"/>
</dbReference>
<protein>
    <submittedName>
        <fullName evidence="3">SAF domain protein</fullName>
    </submittedName>
</protein>
<keyword evidence="4" id="KW-1185">Reference proteome</keyword>
<dbReference type="SMART" id="SM00858">
    <property type="entry name" value="SAF"/>
    <property type="match status" value="1"/>
</dbReference>
<dbReference type="CDD" id="cd11614">
    <property type="entry name" value="SAF_CpaB_FlgA_like"/>
    <property type="match status" value="1"/>
</dbReference>
<evidence type="ECO:0000256" key="1">
    <source>
        <dbReference type="SAM" id="SignalP"/>
    </source>
</evidence>
<organism evidence="3 4">
    <name type="scientific">Beutenbergia cavernae (strain ATCC BAA-8 / DSM 12333 / CCUG 43141 / JCM 11478 / NBRC 16432 / NCIMB 13614 / HKI 0122)</name>
    <dbReference type="NCBI Taxonomy" id="471853"/>
    <lineage>
        <taxon>Bacteria</taxon>
        <taxon>Bacillati</taxon>
        <taxon>Actinomycetota</taxon>
        <taxon>Actinomycetes</taxon>
        <taxon>Micrococcales</taxon>
        <taxon>Beutenbergiaceae</taxon>
        <taxon>Beutenbergia</taxon>
    </lineage>
</organism>
<evidence type="ECO:0000313" key="4">
    <source>
        <dbReference type="Proteomes" id="UP000007962"/>
    </source>
</evidence>
<dbReference type="Proteomes" id="UP000007962">
    <property type="component" value="Chromosome"/>
</dbReference>
<dbReference type="KEGG" id="bcv:Bcav_0901"/>
<dbReference type="eggNOG" id="COG3745">
    <property type="taxonomic scope" value="Bacteria"/>
</dbReference>
<dbReference type="AlphaFoldDB" id="C5BZJ0"/>
<dbReference type="EMBL" id="CP001618">
    <property type="protein sequence ID" value="ACQ79162.1"/>
    <property type="molecule type" value="Genomic_DNA"/>
</dbReference>
<dbReference type="HOGENOM" id="CLU_1324309_0_0_11"/>
<dbReference type="Gene3D" id="3.90.1210.10">
    <property type="entry name" value="Antifreeze-like/N-acetylneuraminic acid synthase C-terminal domain"/>
    <property type="match status" value="1"/>
</dbReference>